<dbReference type="Proteomes" id="UP001359559">
    <property type="component" value="Unassembled WGS sequence"/>
</dbReference>
<dbReference type="InterPro" id="IPR017853">
    <property type="entry name" value="GH"/>
</dbReference>
<dbReference type="PANTHER" id="PTHR30620">
    <property type="entry name" value="PERIPLASMIC BETA-GLUCOSIDASE-RELATED"/>
    <property type="match status" value="1"/>
</dbReference>
<dbReference type="SUPFAM" id="SSF51445">
    <property type="entry name" value="(Trans)glycosidases"/>
    <property type="match status" value="1"/>
</dbReference>
<dbReference type="GO" id="GO:0008422">
    <property type="term" value="F:beta-glucosidase activity"/>
    <property type="evidence" value="ECO:0007669"/>
    <property type="project" value="TreeGrafter"/>
</dbReference>
<evidence type="ECO:0000256" key="1">
    <source>
        <dbReference type="ARBA" id="ARBA00022801"/>
    </source>
</evidence>
<feature type="domain" description="Glycoside hydrolase family 3 N-terminal" evidence="2">
    <location>
        <begin position="60"/>
        <end position="130"/>
    </location>
</feature>
<dbReference type="InterPro" id="IPR051915">
    <property type="entry name" value="Cellulose_Degrad_GH3"/>
</dbReference>
<organism evidence="3 4">
    <name type="scientific">Clitoria ternatea</name>
    <name type="common">Butterfly pea</name>
    <dbReference type="NCBI Taxonomy" id="43366"/>
    <lineage>
        <taxon>Eukaryota</taxon>
        <taxon>Viridiplantae</taxon>
        <taxon>Streptophyta</taxon>
        <taxon>Embryophyta</taxon>
        <taxon>Tracheophyta</taxon>
        <taxon>Spermatophyta</taxon>
        <taxon>Magnoliopsida</taxon>
        <taxon>eudicotyledons</taxon>
        <taxon>Gunneridae</taxon>
        <taxon>Pentapetalae</taxon>
        <taxon>rosids</taxon>
        <taxon>fabids</taxon>
        <taxon>Fabales</taxon>
        <taxon>Fabaceae</taxon>
        <taxon>Papilionoideae</taxon>
        <taxon>50 kb inversion clade</taxon>
        <taxon>NPAAA clade</taxon>
        <taxon>indigoferoid/millettioid clade</taxon>
        <taxon>Phaseoleae</taxon>
        <taxon>Clitoria</taxon>
    </lineage>
</organism>
<accession>A0AAN9JPF2</accession>
<protein>
    <recommendedName>
        <fullName evidence="2">Glycoside hydrolase family 3 N-terminal domain-containing protein</fullName>
    </recommendedName>
</protein>
<reference evidence="3 4" key="1">
    <citation type="submission" date="2024-01" db="EMBL/GenBank/DDBJ databases">
        <title>The genomes of 5 underutilized Papilionoideae crops provide insights into root nodulation and disease resistance.</title>
        <authorList>
            <person name="Yuan L."/>
        </authorList>
    </citation>
    <scope>NUCLEOTIDE SEQUENCE [LARGE SCALE GENOMIC DNA]</scope>
    <source>
        <strain evidence="3">LY-2023</strain>
        <tissue evidence="3">Leaf</tissue>
    </source>
</reference>
<keyword evidence="4" id="KW-1185">Reference proteome</keyword>
<name>A0AAN9JPF2_CLITE</name>
<dbReference type="AlphaFoldDB" id="A0AAN9JPF2"/>
<dbReference type="PANTHER" id="PTHR30620:SF80">
    <property type="entry name" value="BETA-D-GLUCOSIDE GLUCOHYDROLASE"/>
    <property type="match status" value="1"/>
</dbReference>
<comment type="caution">
    <text evidence="3">The sequence shown here is derived from an EMBL/GenBank/DDBJ whole genome shotgun (WGS) entry which is preliminary data.</text>
</comment>
<sequence length="166" mass="19009">MTHLLLDRENVLTCAKQYVGDGGIIYGIDEYNTVIGTTHARLLQLNQQRVWQPLWPLTPGIVTSDFKGLDRMTSPPRSNFTYSVEAGVSAGIDMFMVPKQYTKFIDDLTMLLKNKFIPMSRIDDAVRRILGFKFMMGFFEKPFADYSLVGHLGIQVSYFVFQAYFL</sequence>
<dbReference type="Gene3D" id="3.20.20.300">
    <property type="entry name" value="Glycoside hydrolase, family 3, N-terminal domain"/>
    <property type="match status" value="1"/>
</dbReference>
<evidence type="ECO:0000313" key="4">
    <source>
        <dbReference type="Proteomes" id="UP001359559"/>
    </source>
</evidence>
<evidence type="ECO:0000259" key="2">
    <source>
        <dbReference type="Pfam" id="PF00933"/>
    </source>
</evidence>
<dbReference type="InterPro" id="IPR001764">
    <property type="entry name" value="Glyco_hydro_3_N"/>
</dbReference>
<gene>
    <name evidence="3" type="ORF">RJT34_12425</name>
</gene>
<dbReference type="Pfam" id="PF00933">
    <property type="entry name" value="Glyco_hydro_3"/>
    <property type="match status" value="1"/>
</dbReference>
<dbReference type="GO" id="GO:0009251">
    <property type="term" value="P:glucan catabolic process"/>
    <property type="evidence" value="ECO:0007669"/>
    <property type="project" value="TreeGrafter"/>
</dbReference>
<dbReference type="EMBL" id="JAYKXN010000003">
    <property type="protein sequence ID" value="KAK7301558.1"/>
    <property type="molecule type" value="Genomic_DNA"/>
</dbReference>
<evidence type="ECO:0000313" key="3">
    <source>
        <dbReference type="EMBL" id="KAK7301558.1"/>
    </source>
</evidence>
<keyword evidence="1" id="KW-0378">Hydrolase</keyword>
<dbReference type="InterPro" id="IPR036962">
    <property type="entry name" value="Glyco_hydro_3_N_sf"/>
</dbReference>
<proteinExistence type="predicted"/>